<evidence type="ECO:0000256" key="1">
    <source>
        <dbReference type="SAM" id="MobiDB-lite"/>
    </source>
</evidence>
<accession>A0A8X7T6C4</accession>
<evidence type="ECO:0000313" key="2">
    <source>
        <dbReference type="EMBL" id="KAE8270476.1"/>
    </source>
</evidence>
<sequence length="157" mass="17238">MWSVRRLRRQSEGRSGTARSSKTTDGDTAATIRPVRQHGGRHGFDKKRRVVTKGEYMRTRLRSTAFIRTGTAPQDTQDKRDGLVSQTAVTSTRQDEDVDGCGERRHLPQSDRSGGGGTKVRHPQGQLAAGAPRRQTDGERSRGPDGTSLQDLNVTIA</sequence>
<dbReference type="EMBL" id="LWDG02000049">
    <property type="protein sequence ID" value="KAE8270476.1"/>
    <property type="molecule type" value="Genomic_DNA"/>
</dbReference>
<proteinExistence type="predicted"/>
<gene>
    <name evidence="2" type="ORF">A4X09_0g1876</name>
</gene>
<organism evidence="2 3">
    <name type="scientific">Tilletia walkeri</name>
    <dbReference type="NCBI Taxonomy" id="117179"/>
    <lineage>
        <taxon>Eukaryota</taxon>
        <taxon>Fungi</taxon>
        <taxon>Dikarya</taxon>
        <taxon>Basidiomycota</taxon>
        <taxon>Ustilaginomycotina</taxon>
        <taxon>Exobasidiomycetes</taxon>
        <taxon>Tilletiales</taxon>
        <taxon>Tilletiaceae</taxon>
        <taxon>Tilletia</taxon>
    </lineage>
</organism>
<reference evidence="2" key="2">
    <citation type="journal article" date="2019" name="IMA Fungus">
        <title>Genome sequencing and comparison of five Tilletia species to identify candidate genes for the detection of regulated species infecting wheat.</title>
        <authorList>
            <person name="Nguyen H.D.T."/>
            <person name="Sultana T."/>
            <person name="Kesanakurti P."/>
            <person name="Hambleton S."/>
        </authorList>
    </citation>
    <scope>NUCLEOTIDE SEQUENCE</scope>
    <source>
        <strain evidence="2">DAOMC 236422</strain>
    </source>
</reference>
<feature type="compositionally biased region" description="Basic residues" evidence="1">
    <location>
        <begin position="35"/>
        <end position="51"/>
    </location>
</feature>
<protein>
    <submittedName>
        <fullName evidence="2">Uncharacterized protein</fullName>
    </submittedName>
</protein>
<reference evidence="2" key="1">
    <citation type="submission" date="2016-04" db="EMBL/GenBank/DDBJ databases">
        <authorList>
            <person name="Nguyen H.D."/>
            <person name="Samba Siva P."/>
            <person name="Cullis J."/>
            <person name="Levesque C.A."/>
            <person name="Hambleton S."/>
        </authorList>
    </citation>
    <scope>NUCLEOTIDE SEQUENCE</scope>
    <source>
        <strain evidence="2">DAOMC 236422</strain>
    </source>
</reference>
<feature type="compositionally biased region" description="Basic and acidic residues" evidence="1">
    <location>
        <begin position="134"/>
        <end position="143"/>
    </location>
</feature>
<dbReference type="Proteomes" id="UP000078113">
    <property type="component" value="Unassembled WGS sequence"/>
</dbReference>
<comment type="caution">
    <text evidence="2">The sequence shown here is derived from an EMBL/GenBank/DDBJ whole genome shotgun (WGS) entry which is preliminary data.</text>
</comment>
<evidence type="ECO:0000313" key="3">
    <source>
        <dbReference type="Proteomes" id="UP000078113"/>
    </source>
</evidence>
<keyword evidence="3" id="KW-1185">Reference proteome</keyword>
<dbReference type="AlphaFoldDB" id="A0A8X7T6C4"/>
<feature type="region of interest" description="Disordered" evidence="1">
    <location>
        <begin position="1"/>
        <end position="157"/>
    </location>
</feature>
<feature type="compositionally biased region" description="Polar residues" evidence="1">
    <location>
        <begin position="147"/>
        <end position="157"/>
    </location>
</feature>
<feature type="compositionally biased region" description="Polar residues" evidence="1">
    <location>
        <begin position="13"/>
        <end position="23"/>
    </location>
</feature>
<name>A0A8X7T6C4_9BASI</name>